<dbReference type="PROSITE" id="PS50994">
    <property type="entry name" value="INTEGRASE"/>
    <property type="match status" value="1"/>
</dbReference>
<dbReference type="Pfam" id="PF00665">
    <property type="entry name" value="rve"/>
    <property type="match status" value="1"/>
</dbReference>
<dbReference type="Gene3D" id="3.10.10.10">
    <property type="entry name" value="HIV Type 1 Reverse Transcriptase, subunit A, domain 1"/>
    <property type="match status" value="1"/>
</dbReference>
<accession>A0ABQ5HDH6</accession>
<feature type="compositionally biased region" description="Low complexity" evidence="1">
    <location>
        <begin position="382"/>
        <end position="394"/>
    </location>
</feature>
<comment type="caution">
    <text evidence="3">The sequence shown here is derived from an EMBL/GenBank/DDBJ whole genome shotgun (WGS) entry which is preliminary data.</text>
</comment>
<dbReference type="SUPFAM" id="SSF56672">
    <property type="entry name" value="DNA/RNA polymerases"/>
    <property type="match status" value="1"/>
</dbReference>
<proteinExistence type="predicted"/>
<protein>
    <recommendedName>
        <fullName evidence="2">Integrase catalytic domain-containing protein</fullName>
    </recommendedName>
</protein>
<dbReference type="Gene3D" id="3.30.70.270">
    <property type="match status" value="1"/>
</dbReference>
<dbReference type="InterPro" id="IPR043502">
    <property type="entry name" value="DNA/RNA_pol_sf"/>
</dbReference>
<dbReference type="Proteomes" id="UP001151760">
    <property type="component" value="Unassembled WGS sequence"/>
</dbReference>
<keyword evidence="4" id="KW-1185">Reference proteome</keyword>
<organism evidence="3 4">
    <name type="scientific">Tanacetum coccineum</name>
    <dbReference type="NCBI Taxonomy" id="301880"/>
    <lineage>
        <taxon>Eukaryota</taxon>
        <taxon>Viridiplantae</taxon>
        <taxon>Streptophyta</taxon>
        <taxon>Embryophyta</taxon>
        <taxon>Tracheophyta</taxon>
        <taxon>Spermatophyta</taxon>
        <taxon>Magnoliopsida</taxon>
        <taxon>eudicotyledons</taxon>
        <taxon>Gunneridae</taxon>
        <taxon>Pentapetalae</taxon>
        <taxon>asterids</taxon>
        <taxon>campanulids</taxon>
        <taxon>Asterales</taxon>
        <taxon>Asteraceae</taxon>
        <taxon>Asteroideae</taxon>
        <taxon>Anthemideae</taxon>
        <taxon>Anthemidinae</taxon>
        <taxon>Tanacetum</taxon>
    </lineage>
</organism>
<dbReference type="InterPro" id="IPR001584">
    <property type="entry name" value="Integrase_cat-core"/>
</dbReference>
<dbReference type="InterPro" id="IPR012337">
    <property type="entry name" value="RNaseH-like_sf"/>
</dbReference>
<gene>
    <name evidence="3" type="ORF">Tco_1067037</name>
</gene>
<dbReference type="InterPro" id="IPR052160">
    <property type="entry name" value="Gypsy_RT_Integrase-like"/>
</dbReference>
<dbReference type="InterPro" id="IPR043128">
    <property type="entry name" value="Rev_trsase/Diguanyl_cyclase"/>
</dbReference>
<reference evidence="3" key="2">
    <citation type="submission" date="2022-01" db="EMBL/GenBank/DDBJ databases">
        <authorList>
            <person name="Yamashiro T."/>
            <person name="Shiraishi A."/>
            <person name="Satake H."/>
            <person name="Nakayama K."/>
        </authorList>
    </citation>
    <scope>NUCLEOTIDE SEQUENCE</scope>
</reference>
<evidence type="ECO:0000313" key="4">
    <source>
        <dbReference type="Proteomes" id="UP001151760"/>
    </source>
</evidence>
<dbReference type="EMBL" id="BQNB010019438">
    <property type="protein sequence ID" value="GJT85320.1"/>
    <property type="molecule type" value="Genomic_DNA"/>
</dbReference>
<evidence type="ECO:0000256" key="1">
    <source>
        <dbReference type="SAM" id="MobiDB-lite"/>
    </source>
</evidence>
<evidence type="ECO:0000313" key="3">
    <source>
        <dbReference type="EMBL" id="GJT85320.1"/>
    </source>
</evidence>
<name>A0ABQ5HDH6_9ASTR</name>
<feature type="region of interest" description="Disordered" evidence="1">
    <location>
        <begin position="354"/>
        <end position="429"/>
    </location>
</feature>
<feature type="domain" description="Integrase catalytic" evidence="2">
    <location>
        <begin position="960"/>
        <end position="1071"/>
    </location>
</feature>
<feature type="compositionally biased region" description="Basic and acidic residues" evidence="1">
    <location>
        <begin position="401"/>
        <end position="421"/>
    </location>
</feature>
<dbReference type="SUPFAM" id="SSF53098">
    <property type="entry name" value="Ribonuclease H-like"/>
    <property type="match status" value="1"/>
</dbReference>
<feature type="region of interest" description="Disordered" evidence="1">
    <location>
        <begin position="178"/>
        <end position="199"/>
    </location>
</feature>
<dbReference type="PANTHER" id="PTHR47266">
    <property type="entry name" value="ENDONUCLEASE-RELATED"/>
    <property type="match status" value="1"/>
</dbReference>
<sequence length="1181" mass="137064">MSSNLKSKEPTIQVVLDALKLTPFYNAFEISADVPEIYMQEFWVTVTRHHSSLHFKLDGKSHTVNVDNFRDMLKICPKLPGQKFEEPPLEEDILSFIRDLGHTMERTTALEKSCLSRAQILWGMYHNKQVDYVYLLWEDLVFQVENKNSKKTNDMYYPRFTKVIVDYFMAKDQAIPRRKLPSQSQKLQRKKTDSDSSPRQSLLKLTKVKRIKTSAKGDKPSTTKSKGLTVLSEVALSEAEQMKLATKRSLTEFHVSHASAQEILRNGGTVRDFNLNLDRNDDEMMVAHIIKIGRSSFQSHHFPLLLIIPQNHSNLQHQQQNMIPQHQQYSINKLMPEIPKLCIHSDLNAGYPHISCDSKGSKRQRSSKEESLKEATPKKSKSTGSSKGTTRSPPKSLGKSVQEEEHDPRVDDLEEPCHQEFDTGNDDVSPVRETLRIPLEEVFKATNDQLDWHNPEGRSYPHDLSKPLPLIPDARGRQIIPYDHFINNDLEYLKGGSSSRKYTTSITKTKAADYGHVKWIEDKIPRSTWSEVQVVYDKHAYWGTYHWGPKRQRFYGYATNLETSKDVYSKHRIIAVTSLKIMEFFGYKHLEEITVRRQDDVLYKFREGDFKRLRHEDIEDMLLLLVQGKLTNLNVDERFALNVALRMYTRRIVIQERVEDLQLAVESYQKKINLTKPDTYRTDLRKMTPYTAYRDIQGIIYQDDMDINCLMRTDELHKFSDGTLNHVLNSLIDSLLFWRLMRSLEKFVGGRPYKGDLLDLQWTVLIISYDVLIIRSNLMEILLEPTSNKLMVGRSSRIRRFTPTIQGELASHIRFPLYCMVLLRKLKDGGEMLEQLSGNEYYCFLDGFLGFFQIPIAPEDQEKMTFTCPYRTFAYRRMSFELCNAPATFKSKQDAKPRLIRWVLLLQGFKIEIKDKKGAKNLAADHLSRLENPSIGELAKEEIEDKFPDEHLMTLKAKLNDEKPWGHHSASVTGRKVYEAGFYWPSIFRDAKDYVMKCDAYFMGPFPDSRGNKYILVAVDYVSKWVEAQALPTNDARVVVKFLKGLFARFGVPKALISDRGTHFSSEWFKKDCIGSVTTWDYLVEKFIMKFHHRSDNNEEKETEEDDYPNKTDNVPEIFKIEGNLFDFETPFTLMAFGGNTCDLGSFGEETDEITDLHQDSPRSIVLRAWRRRRMHNATPS</sequence>
<reference evidence="3" key="1">
    <citation type="journal article" date="2022" name="Int. J. Mol. Sci.">
        <title>Draft Genome of Tanacetum Coccineum: Genomic Comparison of Closely Related Tanacetum-Family Plants.</title>
        <authorList>
            <person name="Yamashiro T."/>
            <person name="Shiraishi A."/>
            <person name="Nakayama K."/>
            <person name="Satake H."/>
        </authorList>
    </citation>
    <scope>NUCLEOTIDE SEQUENCE</scope>
</reference>
<evidence type="ECO:0000259" key="2">
    <source>
        <dbReference type="PROSITE" id="PS50994"/>
    </source>
</evidence>
<dbReference type="InterPro" id="IPR036397">
    <property type="entry name" value="RNaseH_sf"/>
</dbReference>
<dbReference type="Gene3D" id="3.30.420.10">
    <property type="entry name" value="Ribonuclease H-like superfamily/Ribonuclease H"/>
    <property type="match status" value="1"/>
</dbReference>
<feature type="compositionally biased region" description="Basic and acidic residues" evidence="1">
    <location>
        <begin position="366"/>
        <end position="377"/>
    </location>
</feature>